<organism evidence="1 2">
    <name type="scientific">Ficus carica</name>
    <name type="common">Common fig</name>
    <dbReference type="NCBI Taxonomy" id="3494"/>
    <lineage>
        <taxon>Eukaryota</taxon>
        <taxon>Viridiplantae</taxon>
        <taxon>Streptophyta</taxon>
        <taxon>Embryophyta</taxon>
        <taxon>Tracheophyta</taxon>
        <taxon>Spermatophyta</taxon>
        <taxon>Magnoliopsida</taxon>
        <taxon>eudicotyledons</taxon>
        <taxon>Gunneridae</taxon>
        <taxon>Pentapetalae</taxon>
        <taxon>rosids</taxon>
        <taxon>fabids</taxon>
        <taxon>Rosales</taxon>
        <taxon>Moraceae</taxon>
        <taxon>Ficeae</taxon>
        <taxon>Ficus</taxon>
    </lineage>
</organism>
<name>A0AA88JDC6_FICCA</name>
<protein>
    <submittedName>
        <fullName evidence="1">Uncharacterized protein</fullName>
    </submittedName>
</protein>
<gene>
    <name evidence="1" type="ORF">TIFTF001_038045</name>
</gene>
<accession>A0AA88JDC6</accession>
<dbReference type="EMBL" id="BTGU01000745">
    <property type="protein sequence ID" value="GMN68992.1"/>
    <property type="molecule type" value="Genomic_DNA"/>
</dbReference>
<reference evidence="1" key="1">
    <citation type="submission" date="2023-07" db="EMBL/GenBank/DDBJ databases">
        <title>draft genome sequence of fig (Ficus carica).</title>
        <authorList>
            <person name="Takahashi T."/>
            <person name="Nishimura K."/>
        </authorList>
    </citation>
    <scope>NUCLEOTIDE SEQUENCE</scope>
</reference>
<evidence type="ECO:0000313" key="2">
    <source>
        <dbReference type="Proteomes" id="UP001187192"/>
    </source>
</evidence>
<sequence length="63" mass="6953">MKSLGNLKQLIWVQLGVDNGCSSIEKLSHLRHLLKVIDVWTAGDATTMGAKAFKLNMITVEVE</sequence>
<dbReference type="Proteomes" id="UP001187192">
    <property type="component" value="Unassembled WGS sequence"/>
</dbReference>
<comment type="caution">
    <text evidence="1">The sequence shown here is derived from an EMBL/GenBank/DDBJ whole genome shotgun (WGS) entry which is preliminary data.</text>
</comment>
<proteinExistence type="predicted"/>
<evidence type="ECO:0000313" key="1">
    <source>
        <dbReference type="EMBL" id="GMN68992.1"/>
    </source>
</evidence>
<keyword evidence="2" id="KW-1185">Reference proteome</keyword>
<dbReference type="AlphaFoldDB" id="A0AA88JDC6"/>